<keyword evidence="1" id="KW-1133">Transmembrane helix</keyword>
<feature type="transmembrane region" description="Helical" evidence="1">
    <location>
        <begin position="31"/>
        <end position="51"/>
    </location>
</feature>
<evidence type="ECO:0000313" key="2">
    <source>
        <dbReference type="EMBL" id="CBI77937.1"/>
    </source>
</evidence>
<organism evidence="2">
    <name type="scientific">Bartonella rochalimae ATCC BAA-1498</name>
    <dbReference type="NCBI Taxonomy" id="685782"/>
    <lineage>
        <taxon>Bacteria</taxon>
        <taxon>Pseudomonadati</taxon>
        <taxon>Pseudomonadota</taxon>
        <taxon>Alphaproteobacteria</taxon>
        <taxon>Hyphomicrobiales</taxon>
        <taxon>Bartonellaceae</taxon>
        <taxon>Bartonella</taxon>
    </lineage>
</organism>
<keyword evidence="1" id="KW-0812">Transmembrane</keyword>
<sequence>MNEKAALEKSGLSAIILEAKEGRAYAIDSNINSACSCGFFIVIVHCVVDFFQRH</sequence>
<dbReference type="EMBL" id="FN645459">
    <property type="protein sequence ID" value="CBI77937.1"/>
    <property type="molecule type" value="Genomic_DNA"/>
</dbReference>
<evidence type="ECO:0000256" key="1">
    <source>
        <dbReference type="SAM" id="Phobius"/>
    </source>
</evidence>
<gene>
    <name evidence="2" type="ORF">BARRO_50286</name>
</gene>
<protein>
    <submittedName>
        <fullName evidence="2">Uncharacterized protein</fullName>
    </submittedName>
</protein>
<accession>E6YM35</accession>
<dbReference type="AlphaFoldDB" id="E6YM35"/>
<name>E6YM35_9HYPH</name>
<keyword evidence="1" id="KW-0472">Membrane</keyword>
<proteinExistence type="predicted"/>
<reference evidence="2" key="1">
    <citation type="journal article" date="2011" name="PLoS Genet.">
        <title>Parallel evolution of a type IV secretion system in radiating lineages of the host-restricted bacterial pathogen Bartonella.</title>
        <authorList>
            <person name="Engel P."/>
            <person name="Salzburger W."/>
            <person name="Liesch M."/>
            <person name="Chang C.C."/>
            <person name="Maruyama S."/>
            <person name="Lanz C."/>
            <person name="Calteau A."/>
            <person name="Lajus A."/>
            <person name="Medigue C."/>
            <person name="Schuster S.C."/>
            <person name="Dehio C."/>
        </authorList>
    </citation>
    <scope>NUCLEOTIDE SEQUENCE</scope>
    <source>
        <strain evidence="2">ATCC BAA-1498</strain>
    </source>
</reference>